<keyword evidence="6 10" id="KW-1133">Transmembrane helix</keyword>
<keyword evidence="4" id="KW-0926">Vacuole</keyword>
<sequence>MASSQTFESCSENKIPVADETYQPTEHVQRAQWLRAAILGANDGLLSTTSLMLGVGAAKDDRWSMILSGLAGALAGACSMAVGEFVSVSTQRDIEQATAACCTSKTDTGMQHDHVKNLDMISSPTTVKASKLRETNLGMLDTPTPTRTAPCRNLTCSEPTEKIPPPVIILEPKLPQVLSPGRSSIIKVITKDLSTKAVESVQNNMEKALPNPYKAAAASALAFLCGSVVPLATAVFIAENIIRIVVIAVVTSIALALFGCFGAHLGGLPVRVSAARVLVGGWIAMAITYDMDQQEEEFSPPLAVLPRLDRLDRLLQFLEERRRCLLARQSSNYPSLTSMEVQCKTLSSALEEVSHKGTLMERLAALENRVLQFSLELDIGNTSRSSSSTIPIPEQNVPGNNELNGTLKMAPQKNQDPLIKGQESSTTKACERKPPKGGRRKSILITEAVRRKKLLRWFQMGC</sequence>
<dbReference type="Gramene" id="EOX90581">
    <property type="protein sequence ID" value="EOX90581"/>
    <property type="gene ID" value="TCM_000013"/>
</dbReference>
<keyword evidence="7 10" id="KW-0472">Membrane</keyword>
<organism evidence="11 12">
    <name type="scientific">Theobroma cacao</name>
    <name type="common">Cacao</name>
    <name type="synonym">Cocoa</name>
    <dbReference type="NCBI Taxonomy" id="3641"/>
    <lineage>
        <taxon>Eukaryota</taxon>
        <taxon>Viridiplantae</taxon>
        <taxon>Streptophyta</taxon>
        <taxon>Embryophyta</taxon>
        <taxon>Tracheophyta</taxon>
        <taxon>Spermatophyta</taxon>
        <taxon>Magnoliopsida</taxon>
        <taxon>eudicotyledons</taxon>
        <taxon>Gunneridae</taxon>
        <taxon>Pentapetalae</taxon>
        <taxon>rosids</taxon>
        <taxon>malvids</taxon>
        <taxon>Malvales</taxon>
        <taxon>Malvaceae</taxon>
        <taxon>Byttnerioideae</taxon>
        <taxon>Theobroma</taxon>
    </lineage>
</organism>
<evidence type="ECO:0000256" key="7">
    <source>
        <dbReference type="ARBA" id="ARBA00023136"/>
    </source>
</evidence>
<dbReference type="AlphaFoldDB" id="A0A061DFX3"/>
<dbReference type="HOGENOM" id="CLU_592389_0_0_1"/>
<comment type="catalytic activity">
    <reaction evidence="8">
        <text>Fe(2+)(in) = Fe(2+)(out)</text>
        <dbReference type="Rhea" id="RHEA:28486"/>
        <dbReference type="ChEBI" id="CHEBI:29033"/>
    </reaction>
    <physiologicalReaction direction="left-to-right" evidence="8">
        <dbReference type="Rhea" id="RHEA:28487"/>
    </physiologicalReaction>
</comment>
<dbReference type="Proteomes" id="UP000026915">
    <property type="component" value="Chromosome 1"/>
</dbReference>
<name>A0A061DFX3_THECC</name>
<feature type="transmembrane region" description="Helical" evidence="10">
    <location>
        <begin position="215"/>
        <end position="237"/>
    </location>
</feature>
<comment type="similarity">
    <text evidence="2">Belongs to the CCC1 family.</text>
</comment>
<feature type="region of interest" description="Disordered" evidence="9">
    <location>
        <begin position="415"/>
        <end position="442"/>
    </location>
</feature>
<dbReference type="PANTHER" id="PTHR31851">
    <property type="entry name" value="FE(2+)/MN(2+) TRANSPORTER PCL1"/>
    <property type="match status" value="1"/>
</dbReference>
<dbReference type="GO" id="GO:0005381">
    <property type="term" value="F:iron ion transmembrane transporter activity"/>
    <property type="evidence" value="ECO:0000318"/>
    <property type="project" value="GO_Central"/>
</dbReference>
<evidence type="ECO:0000256" key="2">
    <source>
        <dbReference type="ARBA" id="ARBA00007049"/>
    </source>
</evidence>
<dbReference type="InParanoid" id="A0A061DFX3"/>
<dbReference type="eggNOG" id="KOG4473">
    <property type="taxonomic scope" value="Eukaryota"/>
</dbReference>
<gene>
    <name evidence="11" type="ORF">TCM_000013</name>
</gene>
<keyword evidence="3" id="KW-0813">Transport</keyword>
<evidence type="ECO:0000256" key="1">
    <source>
        <dbReference type="ARBA" id="ARBA00004128"/>
    </source>
</evidence>
<evidence type="ECO:0000256" key="8">
    <source>
        <dbReference type="ARBA" id="ARBA00044464"/>
    </source>
</evidence>
<evidence type="ECO:0000256" key="5">
    <source>
        <dbReference type="ARBA" id="ARBA00022692"/>
    </source>
</evidence>
<evidence type="ECO:0000256" key="4">
    <source>
        <dbReference type="ARBA" id="ARBA00022554"/>
    </source>
</evidence>
<dbReference type="GO" id="GO:0005774">
    <property type="term" value="C:vacuolar membrane"/>
    <property type="evidence" value="ECO:0007669"/>
    <property type="project" value="UniProtKB-SubCell"/>
</dbReference>
<evidence type="ECO:0000256" key="3">
    <source>
        <dbReference type="ARBA" id="ARBA00022496"/>
    </source>
</evidence>
<evidence type="ECO:0000256" key="6">
    <source>
        <dbReference type="ARBA" id="ARBA00022989"/>
    </source>
</evidence>
<dbReference type="STRING" id="3641.A0A061DFX3"/>
<dbReference type="InterPro" id="IPR008217">
    <property type="entry name" value="Ccc1_fam"/>
</dbReference>
<feature type="transmembrane region" description="Helical" evidence="10">
    <location>
        <begin position="244"/>
        <end position="264"/>
    </location>
</feature>
<keyword evidence="5 10" id="KW-0812">Transmembrane</keyword>
<dbReference type="GO" id="GO:0030026">
    <property type="term" value="P:intracellular manganese ion homeostasis"/>
    <property type="evidence" value="ECO:0000318"/>
    <property type="project" value="GO_Central"/>
</dbReference>
<keyword evidence="3" id="KW-0406">Ion transport</keyword>
<accession>A0A061DFX3</accession>
<proteinExistence type="inferred from homology"/>
<evidence type="ECO:0000313" key="12">
    <source>
        <dbReference type="Proteomes" id="UP000026915"/>
    </source>
</evidence>
<keyword evidence="3" id="KW-0408">Iron</keyword>
<keyword evidence="3" id="KW-0410">Iron transport</keyword>
<comment type="subcellular location">
    <subcellularLocation>
        <location evidence="1">Vacuole membrane</location>
        <topology evidence="1">Multi-pass membrane protein</topology>
    </subcellularLocation>
</comment>
<dbReference type="GO" id="GO:0016020">
    <property type="term" value="C:membrane"/>
    <property type="evidence" value="ECO:0000318"/>
    <property type="project" value="GO_Central"/>
</dbReference>
<evidence type="ECO:0000256" key="10">
    <source>
        <dbReference type="SAM" id="Phobius"/>
    </source>
</evidence>
<evidence type="ECO:0000256" key="9">
    <source>
        <dbReference type="SAM" id="MobiDB-lite"/>
    </source>
</evidence>
<reference evidence="11 12" key="1">
    <citation type="journal article" date="2013" name="Genome Biol.">
        <title>The genome sequence of the most widely cultivated cacao type and its use to identify candidate genes regulating pod color.</title>
        <authorList>
            <person name="Motamayor J.C."/>
            <person name="Mockaitis K."/>
            <person name="Schmutz J."/>
            <person name="Haiminen N."/>
            <person name="Iii D.L."/>
            <person name="Cornejo O."/>
            <person name="Findley S.D."/>
            <person name="Zheng P."/>
            <person name="Utro F."/>
            <person name="Royaert S."/>
            <person name="Saski C."/>
            <person name="Jenkins J."/>
            <person name="Podicheti R."/>
            <person name="Zhao M."/>
            <person name="Scheffler B.E."/>
            <person name="Stack J.C."/>
            <person name="Feltus F.A."/>
            <person name="Mustiga G.M."/>
            <person name="Amores F."/>
            <person name="Phillips W."/>
            <person name="Marelli J.P."/>
            <person name="May G.D."/>
            <person name="Shapiro H."/>
            <person name="Ma J."/>
            <person name="Bustamante C.D."/>
            <person name="Schnell R.J."/>
            <person name="Main D."/>
            <person name="Gilbert D."/>
            <person name="Parida L."/>
            <person name="Kuhn D.N."/>
        </authorList>
    </citation>
    <scope>NUCLEOTIDE SEQUENCE [LARGE SCALE GENOMIC DNA]</scope>
    <source>
        <strain evidence="12">cv. Matina 1-6</strain>
    </source>
</reference>
<evidence type="ECO:0000313" key="11">
    <source>
        <dbReference type="EMBL" id="EOX90581.1"/>
    </source>
</evidence>
<dbReference type="EMBL" id="CM001879">
    <property type="protein sequence ID" value="EOX90581.1"/>
    <property type="molecule type" value="Genomic_DNA"/>
</dbReference>
<protein>
    <submittedName>
        <fullName evidence="11">Vacuolar iron transporter family protein, putative</fullName>
    </submittedName>
</protein>
<dbReference type="GO" id="GO:0005384">
    <property type="term" value="F:manganese ion transmembrane transporter activity"/>
    <property type="evidence" value="ECO:0000318"/>
    <property type="project" value="GO_Central"/>
</dbReference>
<keyword evidence="12" id="KW-1185">Reference proteome</keyword>
<dbReference type="Pfam" id="PF01988">
    <property type="entry name" value="VIT1"/>
    <property type="match status" value="1"/>
</dbReference>